<sequence length="314" mass="34418">MSDPALVSPSAYNESFTVSQAVVLAFAVVIVYDHFITFSNEVRLIWGRKLSSVTLLFYANRWAALVWALLQICVLFELLSPASFCVTQGIVSDTLVIILLAIWSLFSAIRTHAVSLGNWWLTGSVLILTMAPVAVMGCNLCITVSQMVHRPHPGPASGLCMWDEATNTQIGSAGFIDIEQLMLLPVYGYMEIVSVADRKPDLWTYSLMTLITSIFVTHFLLDLRQAARQPQVGDSLGPREHGEIRQSSSLRFASFIDNMGEELMYDMDDPSPGVVLAAATEQGHEITNGRDVQSGDILHSPHIASSPDCCSPPI</sequence>
<feature type="transmembrane region" description="Helical" evidence="1">
    <location>
        <begin position="59"/>
        <end position="80"/>
    </location>
</feature>
<name>M2PM45_CERS8</name>
<organism evidence="3 4">
    <name type="scientific">Ceriporiopsis subvermispora (strain B)</name>
    <name type="common">White-rot fungus</name>
    <name type="synonym">Gelatoporia subvermispora</name>
    <dbReference type="NCBI Taxonomy" id="914234"/>
    <lineage>
        <taxon>Eukaryota</taxon>
        <taxon>Fungi</taxon>
        <taxon>Dikarya</taxon>
        <taxon>Basidiomycota</taxon>
        <taxon>Agaricomycotina</taxon>
        <taxon>Agaricomycetes</taxon>
        <taxon>Polyporales</taxon>
        <taxon>Gelatoporiaceae</taxon>
        <taxon>Gelatoporia</taxon>
    </lineage>
</organism>
<evidence type="ECO:0000313" key="4">
    <source>
        <dbReference type="Proteomes" id="UP000016930"/>
    </source>
</evidence>
<feature type="transmembrane region" description="Helical" evidence="1">
    <location>
        <begin position="118"/>
        <end position="145"/>
    </location>
</feature>
<evidence type="ECO:0000256" key="1">
    <source>
        <dbReference type="SAM" id="Phobius"/>
    </source>
</evidence>
<dbReference type="Pfam" id="PF20151">
    <property type="entry name" value="DUF6533"/>
    <property type="match status" value="1"/>
</dbReference>
<keyword evidence="4" id="KW-1185">Reference proteome</keyword>
<feature type="transmembrane region" description="Helical" evidence="1">
    <location>
        <begin position="20"/>
        <end position="38"/>
    </location>
</feature>
<keyword evidence="1" id="KW-1133">Transmembrane helix</keyword>
<protein>
    <recommendedName>
        <fullName evidence="2">DUF6533 domain-containing protein</fullName>
    </recommendedName>
</protein>
<evidence type="ECO:0000259" key="2">
    <source>
        <dbReference type="Pfam" id="PF20151"/>
    </source>
</evidence>
<dbReference type="OrthoDB" id="2803882at2759"/>
<keyword evidence="1" id="KW-0472">Membrane</keyword>
<dbReference type="EMBL" id="KB445796">
    <property type="protein sequence ID" value="EMD37429.1"/>
    <property type="molecule type" value="Genomic_DNA"/>
</dbReference>
<dbReference type="AlphaFoldDB" id="M2PM45"/>
<feature type="transmembrane region" description="Helical" evidence="1">
    <location>
        <begin position="202"/>
        <end position="221"/>
    </location>
</feature>
<dbReference type="Proteomes" id="UP000016930">
    <property type="component" value="Unassembled WGS sequence"/>
</dbReference>
<dbReference type="HOGENOM" id="CLU_053360_1_0_1"/>
<gene>
    <name evidence="3" type="ORF">CERSUDRAFT_123397</name>
</gene>
<feature type="domain" description="DUF6533" evidence="2">
    <location>
        <begin position="23"/>
        <end position="66"/>
    </location>
</feature>
<evidence type="ECO:0000313" key="3">
    <source>
        <dbReference type="EMBL" id="EMD37429.1"/>
    </source>
</evidence>
<keyword evidence="1" id="KW-0812">Transmembrane</keyword>
<proteinExistence type="predicted"/>
<feature type="transmembrane region" description="Helical" evidence="1">
    <location>
        <begin position="86"/>
        <end position="106"/>
    </location>
</feature>
<reference evidence="3 4" key="1">
    <citation type="journal article" date="2012" name="Proc. Natl. Acad. Sci. U.S.A.">
        <title>Comparative genomics of Ceriporiopsis subvermispora and Phanerochaete chrysosporium provide insight into selective ligninolysis.</title>
        <authorList>
            <person name="Fernandez-Fueyo E."/>
            <person name="Ruiz-Duenas F.J."/>
            <person name="Ferreira P."/>
            <person name="Floudas D."/>
            <person name="Hibbett D.S."/>
            <person name="Canessa P."/>
            <person name="Larrondo L.F."/>
            <person name="James T.Y."/>
            <person name="Seelenfreund D."/>
            <person name="Lobos S."/>
            <person name="Polanco R."/>
            <person name="Tello M."/>
            <person name="Honda Y."/>
            <person name="Watanabe T."/>
            <person name="Watanabe T."/>
            <person name="Ryu J.S."/>
            <person name="Kubicek C.P."/>
            <person name="Schmoll M."/>
            <person name="Gaskell J."/>
            <person name="Hammel K.E."/>
            <person name="St John F.J."/>
            <person name="Vanden Wymelenberg A."/>
            <person name="Sabat G."/>
            <person name="Splinter BonDurant S."/>
            <person name="Syed K."/>
            <person name="Yadav J.S."/>
            <person name="Doddapaneni H."/>
            <person name="Subramanian V."/>
            <person name="Lavin J.L."/>
            <person name="Oguiza J.A."/>
            <person name="Perez G."/>
            <person name="Pisabarro A.G."/>
            <person name="Ramirez L."/>
            <person name="Santoyo F."/>
            <person name="Master E."/>
            <person name="Coutinho P.M."/>
            <person name="Henrissat B."/>
            <person name="Lombard V."/>
            <person name="Magnuson J.K."/>
            <person name="Kuees U."/>
            <person name="Hori C."/>
            <person name="Igarashi K."/>
            <person name="Samejima M."/>
            <person name="Held B.W."/>
            <person name="Barry K.W."/>
            <person name="LaButti K.M."/>
            <person name="Lapidus A."/>
            <person name="Lindquist E.A."/>
            <person name="Lucas S.M."/>
            <person name="Riley R."/>
            <person name="Salamov A.A."/>
            <person name="Hoffmeister D."/>
            <person name="Schwenk D."/>
            <person name="Hadar Y."/>
            <person name="Yarden O."/>
            <person name="de Vries R.P."/>
            <person name="Wiebenga A."/>
            <person name="Stenlid J."/>
            <person name="Eastwood D."/>
            <person name="Grigoriev I.V."/>
            <person name="Berka R.M."/>
            <person name="Blanchette R.A."/>
            <person name="Kersten P."/>
            <person name="Martinez A.T."/>
            <person name="Vicuna R."/>
            <person name="Cullen D."/>
        </authorList>
    </citation>
    <scope>NUCLEOTIDE SEQUENCE [LARGE SCALE GENOMIC DNA]</scope>
    <source>
        <strain evidence="3 4">B</strain>
    </source>
</reference>
<dbReference type="InterPro" id="IPR045340">
    <property type="entry name" value="DUF6533"/>
</dbReference>
<accession>M2PM45</accession>